<comment type="caution">
    <text evidence="6">The sequence shown here is derived from an EMBL/GenBank/DDBJ whole genome shotgun (WGS) entry which is preliminary data.</text>
</comment>
<protein>
    <submittedName>
        <fullName evidence="6">Alkanesulfonate monooxygenase SsuD/methylene tetrahydromethanopterin reductase-like flavin-dependent oxidoreductase (Luciferase family)</fullName>
    </submittedName>
</protein>
<dbReference type="EMBL" id="JAUSUZ010000001">
    <property type="protein sequence ID" value="MDQ0368603.1"/>
    <property type="molecule type" value="Genomic_DNA"/>
</dbReference>
<keyword evidence="3" id="KW-0560">Oxidoreductase</keyword>
<evidence type="ECO:0000256" key="1">
    <source>
        <dbReference type="ARBA" id="ARBA00022630"/>
    </source>
</evidence>
<keyword evidence="1" id="KW-0285">Flavoprotein</keyword>
<keyword evidence="2" id="KW-0288">FMN</keyword>
<proteinExistence type="predicted"/>
<evidence type="ECO:0000256" key="3">
    <source>
        <dbReference type="ARBA" id="ARBA00023002"/>
    </source>
</evidence>
<dbReference type="Proteomes" id="UP001240236">
    <property type="component" value="Unassembled WGS sequence"/>
</dbReference>
<dbReference type="PANTHER" id="PTHR42847:SF4">
    <property type="entry name" value="ALKANESULFONATE MONOOXYGENASE-RELATED"/>
    <property type="match status" value="1"/>
</dbReference>
<reference evidence="6 7" key="1">
    <citation type="submission" date="2023-07" db="EMBL/GenBank/DDBJ databases">
        <title>Sequencing the genomes of 1000 actinobacteria strains.</title>
        <authorList>
            <person name="Klenk H.-P."/>
        </authorList>
    </citation>
    <scope>NUCLEOTIDE SEQUENCE [LARGE SCALE GENOMIC DNA]</scope>
    <source>
        <strain evidence="6 7">DSM 44709</strain>
    </source>
</reference>
<dbReference type="AlphaFoldDB" id="A0AAE3W2M3"/>
<name>A0AAE3W2M3_9ACTN</name>
<evidence type="ECO:0000259" key="5">
    <source>
        <dbReference type="Pfam" id="PF00296"/>
    </source>
</evidence>
<dbReference type="InterPro" id="IPR036661">
    <property type="entry name" value="Luciferase-like_sf"/>
</dbReference>
<gene>
    <name evidence="6" type="ORF">J2S42_005272</name>
</gene>
<dbReference type="Pfam" id="PF00296">
    <property type="entry name" value="Bac_luciferase"/>
    <property type="match status" value="1"/>
</dbReference>
<dbReference type="GO" id="GO:0008726">
    <property type="term" value="F:alkanesulfonate monooxygenase activity"/>
    <property type="evidence" value="ECO:0007669"/>
    <property type="project" value="TreeGrafter"/>
</dbReference>
<dbReference type="SUPFAM" id="SSF51679">
    <property type="entry name" value="Bacterial luciferase-like"/>
    <property type="match status" value="1"/>
</dbReference>
<dbReference type="InterPro" id="IPR011251">
    <property type="entry name" value="Luciferase-like_dom"/>
</dbReference>
<keyword evidence="4 6" id="KW-0503">Monooxygenase</keyword>
<feature type="domain" description="Luciferase-like" evidence="5">
    <location>
        <begin position="7"/>
        <end position="184"/>
    </location>
</feature>
<evidence type="ECO:0000256" key="4">
    <source>
        <dbReference type="ARBA" id="ARBA00023033"/>
    </source>
</evidence>
<organism evidence="6 7">
    <name type="scientific">Catenuloplanes indicus</name>
    <dbReference type="NCBI Taxonomy" id="137267"/>
    <lineage>
        <taxon>Bacteria</taxon>
        <taxon>Bacillati</taxon>
        <taxon>Actinomycetota</taxon>
        <taxon>Actinomycetes</taxon>
        <taxon>Micromonosporales</taxon>
        <taxon>Micromonosporaceae</taxon>
        <taxon>Catenuloplanes</taxon>
    </lineage>
</organism>
<accession>A0AAE3W2M3</accession>
<keyword evidence="7" id="KW-1185">Reference proteome</keyword>
<sequence>MLRSSPAGGPFDFHGEHYRVERGGLRAPAGPAPPIYFGGASPAALEVDARHAGAYLLWGEPVPAVAARIVRFKNEAGRPVRIGLRVHVITQAIADEAWAEAARLLAGMSPKRIAATQTRFARMDSVGQARMARLHGGSTDGLTVALNLWAGVGLVREGAGTALVGSYDEAAARLDDHAAAGVDEFVLSAWPHLEEASRAGRHVLSRTRAGALTAVSAGKR</sequence>
<dbReference type="Gene3D" id="3.20.20.30">
    <property type="entry name" value="Luciferase-like domain"/>
    <property type="match status" value="1"/>
</dbReference>
<evidence type="ECO:0000313" key="7">
    <source>
        <dbReference type="Proteomes" id="UP001240236"/>
    </source>
</evidence>
<dbReference type="PANTHER" id="PTHR42847">
    <property type="entry name" value="ALKANESULFONATE MONOOXYGENASE"/>
    <property type="match status" value="1"/>
</dbReference>
<dbReference type="GO" id="GO:0046306">
    <property type="term" value="P:alkanesulfonate catabolic process"/>
    <property type="evidence" value="ECO:0007669"/>
    <property type="project" value="TreeGrafter"/>
</dbReference>
<evidence type="ECO:0000256" key="2">
    <source>
        <dbReference type="ARBA" id="ARBA00022643"/>
    </source>
</evidence>
<dbReference type="InterPro" id="IPR050172">
    <property type="entry name" value="SsuD_RutA_monooxygenase"/>
</dbReference>
<evidence type="ECO:0000313" key="6">
    <source>
        <dbReference type="EMBL" id="MDQ0368603.1"/>
    </source>
</evidence>